<evidence type="ECO:0000256" key="2">
    <source>
        <dbReference type="ARBA" id="ARBA00004651"/>
    </source>
</evidence>
<accession>A0ABU0AUP2</accession>
<evidence type="ECO:0000256" key="7">
    <source>
        <dbReference type="ARBA" id="ARBA00022475"/>
    </source>
</evidence>
<feature type="transmembrane region" description="Helical" evidence="13">
    <location>
        <begin position="357"/>
        <end position="374"/>
    </location>
</feature>
<keyword evidence="6" id="KW-0050">Antiport</keyword>
<comment type="similarity">
    <text evidence="3">Belongs to the multi antimicrobial extrusion (MATE) (TC 2.A.66.1) family.</text>
</comment>
<keyword evidence="10" id="KW-0406">Ion transport</keyword>
<dbReference type="CDD" id="cd13137">
    <property type="entry name" value="MATE_NorM_like"/>
    <property type="match status" value="1"/>
</dbReference>
<keyword evidence="11 13" id="KW-0472">Membrane</keyword>
<name>A0ABU0AUP2_9FIRM</name>
<evidence type="ECO:0000256" key="13">
    <source>
        <dbReference type="SAM" id="Phobius"/>
    </source>
</evidence>
<feature type="transmembrane region" description="Helical" evidence="13">
    <location>
        <begin position="330"/>
        <end position="351"/>
    </location>
</feature>
<protein>
    <recommendedName>
        <fullName evidence="4">Probable multidrug resistance protein NorM</fullName>
    </recommendedName>
    <alternativeName>
        <fullName evidence="12">Multidrug-efflux transporter</fullName>
    </alternativeName>
</protein>
<dbReference type="InterPro" id="IPR050222">
    <property type="entry name" value="MATE_MdtK"/>
</dbReference>
<feature type="transmembrane region" description="Helical" evidence="13">
    <location>
        <begin position="166"/>
        <end position="184"/>
    </location>
</feature>
<feature type="transmembrane region" description="Helical" evidence="13">
    <location>
        <begin position="46"/>
        <end position="75"/>
    </location>
</feature>
<comment type="caution">
    <text evidence="14">The sequence shown here is derived from an EMBL/GenBank/DDBJ whole genome shotgun (WGS) entry which is preliminary data.</text>
</comment>
<keyword evidence="9 13" id="KW-1133">Transmembrane helix</keyword>
<dbReference type="Pfam" id="PF01554">
    <property type="entry name" value="MatE"/>
    <property type="match status" value="2"/>
</dbReference>
<evidence type="ECO:0000256" key="11">
    <source>
        <dbReference type="ARBA" id="ARBA00023136"/>
    </source>
</evidence>
<evidence type="ECO:0000256" key="4">
    <source>
        <dbReference type="ARBA" id="ARBA00020268"/>
    </source>
</evidence>
<feature type="transmembrane region" description="Helical" evidence="13">
    <location>
        <begin position="196"/>
        <end position="221"/>
    </location>
</feature>
<evidence type="ECO:0000256" key="3">
    <source>
        <dbReference type="ARBA" id="ARBA00010199"/>
    </source>
</evidence>
<proteinExistence type="inferred from homology"/>
<keyword evidence="15" id="KW-1185">Reference proteome</keyword>
<sequence length="455" mass="51539">MDYKKIDKKLTKNIWNLAYPSMISFLLETLYDLVDMIWIGKISKTALAGVTIFTTVFWLFTFFNELIGASSVSLISQYHGKKDYDRTRIVSEQTISFKMIMGILSGFLLFIFLKPILGLYSKNPDTIKCAMDYGYLRIFFIPFMFASYSINTIFRCHGDSKTPMQIMTIATIFNIILDPILMFEKVPFIGIKGFNLGVFGAALATVLSTILTVIIGGYFLYSNKNNIKVSLKGLLKMNRDIDKKLLTIGFPSAVENFTRSLFLAVLMKFIAHYGDAEITVIGIISKLMMFAFMPLEGFMMGGSVVVGHLIGEKNIDYAKRAADISARLNAYIMSVFTFLFIIFSKQAFMLFSHDQNILNIGVSIAPYVSISLPLEAYSLGKSVAFMGSGYTKPLLIATLVPQWLIQLPFAAFVTYGLNLPFKFITFSYPLYDLTFLIIILYFYKKDTWKTNKVTY</sequence>
<feature type="transmembrane region" description="Helical" evidence="13">
    <location>
        <begin position="133"/>
        <end position="154"/>
    </location>
</feature>
<comment type="function">
    <text evidence="1">Multidrug efflux pump.</text>
</comment>
<dbReference type="InterPro" id="IPR002528">
    <property type="entry name" value="MATE_fam"/>
</dbReference>
<evidence type="ECO:0000256" key="10">
    <source>
        <dbReference type="ARBA" id="ARBA00023065"/>
    </source>
</evidence>
<keyword evidence="7" id="KW-1003">Cell membrane</keyword>
<dbReference type="RefSeq" id="WP_023056394.1">
    <property type="nucleotide sequence ID" value="NZ_JAUSTN010000001.1"/>
</dbReference>
<feature type="transmembrane region" description="Helical" evidence="13">
    <location>
        <begin position="287"/>
        <end position="310"/>
    </location>
</feature>
<evidence type="ECO:0000256" key="1">
    <source>
        <dbReference type="ARBA" id="ARBA00003408"/>
    </source>
</evidence>
<dbReference type="NCBIfam" id="TIGR00797">
    <property type="entry name" value="matE"/>
    <property type="match status" value="1"/>
</dbReference>
<feature type="transmembrane region" description="Helical" evidence="13">
    <location>
        <begin position="394"/>
        <end position="417"/>
    </location>
</feature>
<dbReference type="InterPro" id="IPR048279">
    <property type="entry name" value="MdtK-like"/>
</dbReference>
<evidence type="ECO:0000256" key="5">
    <source>
        <dbReference type="ARBA" id="ARBA00022448"/>
    </source>
</evidence>
<evidence type="ECO:0000256" key="6">
    <source>
        <dbReference type="ARBA" id="ARBA00022449"/>
    </source>
</evidence>
<evidence type="ECO:0000313" key="15">
    <source>
        <dbReference type="Proteomes" id="UP001236559"/>
    </source>
</evidence>
<dbReference type="PANTHER" id="PTHR43298">
    <property type="entry name" value="MULTIDRUG RESISTANCE PROTEIN NORM-RELATED"/>
    <property type="match status" value="1"/>
</dbReference>
<evidence type="ECO:0000256" key="12">
    <source>
        <dbReference type="ARBA" id="ARBA00031636"/>
    </source>
</evidence>
<comment type="subcellular location">
    <subcellularLocation>
        <location evidence="2">Cell membrane</location>
        <topology evidence="2">Multi-pass membrane protein</topology>
    </subcellularLocation>
</comment>
<feature type="transmembrane region" description="Helical" evidence="13">
    <location>
        <begin position="95"/>
        <end position="113"/>
    </location>
</feature>
<keyword evidence="5" id="KW-0813">Transport</keyword>
<evidence type="ECO:0000313" key="14">
    <source>
        <dbReference type="EMBL" id="MDQ0274158.1"/>
    </source>
</evidence>
<keyword evidence="8 13" id="KW-0812">Transmembrane</keyword>
<evidence type="ECO:0000256" key="8">
    <source>
        <dbReference type="ARBA" id="ARBA00022692"/>
    </source>
</evidence>
<dbReference type="PIRSF" id="PIRSF006603">
    <property type="entry name" value="DinF"/>
    <property type="match status" value="1"/>
</dbReference>
<dbReference type="PANTHER" id="PTHR43298:SF2">
    <property type="entry name" value="FMN_FAD EXPORTER YEEO-RELATED"/>
    <property type="match status" value="1"/>
</dbReference>
<dbReference type="Proteomes" id="UP001236559">
    <property type="component" value="Unassembled WGS sequence"/>
</dbReference>
<evidence type="ECO:0000256" key="9">
    <source>
        <dbReference type="ARBA" id="ARBA00022989"/>
    </source>
</evidence>
<feature type="transmembrane region" description="Helical" evidence="13">
    <location>
        <begin position="423"/>
        <end position="443"/>
    </location>
</feature>
<dbReference type="EMBL" id="JAUSTN010000001">
    <property type="protein sequence ID" value="MDQ0274158.1"/>
    <property type="molecule type" value="Genomic_DNA"/>
</dbReference>
<feature type="transmembrane region" description="Helical" evidence="13">
    <location>
        <begin position="14"/>
        <end position="34"/>
    </location>
</feature>
<gene>
    <name evidence="14" type="ORF">J2S72_000154</name>
</gene>
<reference evidence="14 15" key="1">
    <citation type="submission" date="2023-07" db="EMBL/GenBank/DDBJ databases">
        <title>Genomic Encyclopedia of Type Strains, Phase IV (KMG-IV): sequencing the most valuable type-strain genomes for metagenomic binning, comparative biology and taxonomic classification.</title>
        <authorList>
            <person name="Goeker M."/>
        </authorList>
    </citation>
    <scope>NUCLEOTIDE SEQUENCE [LARGE SCALE GENOMIC DNA]</scope>
    <source>
        <strain evidence="14 15">DSM 22616</strain>
    </source>
</reference>
<organism evidence="14 15">
    <name type="scientific">Peptoniphilus koenoeneniae</name>
    <dbReference type="NCBI Taxonomy" id="507751"/>
    <lineage>
        <taxon>Bacteria</taxon>
        <taxon>Bacillati</taxon>
        <taxon>Bacillota</taxon>
        <taxon>Tissierellia</taxon>
        <taxon>Tissierellales</taxon>
        <taxon>Peptoniphilaceae</taxon>
        <taxon>Peptoniphilus</taxon>
    </lineage>
</organism>